<sequence>MNSAKKAALALAAAGVALGASVIPAAATDDDGFGGALASGVAKGSPGVISGNVIQVPIDIPINICGNTIDIVGLLNPTFGNTCVNDGHEKHHDHHEGGRHGGHH</sequence>
<reference evidence="10 11" key="1">
    <citation type="journal article" date="2017" name="Biochemistry">
        <title>Identification of the Biosynthetic Pathway for the Antibiotic Bicyclomycin.</title>
        <authorList>
            <person name="Patteson J."/>
            <person name="Cai W."/>
            <person name="Johnson R.A."/>
            <person name="Santa Maria K."/>
            <person name="Li B."/>
        </authorList>
    </citation>
    <scope>NUCLEOTIDE SEQUENCE [LARGE SCALE GENOMIC DNA]</scope>
    <source>
        <strain evidence="10 11">ATCC 21532</strain>
    </source>
</reference>
<evidence type="ECO:0000256" key="2">
    <source>
        <dbReference type="ARBA" id="ARBA00022512"/>
    </source>
</evidence>
<accession>A0A2G1XBT4</accession>
<dbReference type="Pfam" id="PF03777">
    <property type="entry name" value="ChpA-C"/>
    <property type="match status" value="1"/>
</dbReference>
<comment type="subcellular location">
    <subcellularLocation>
        <location evidence="1">Secreted</location>
        <location evidence="1">Cell wall</location>
    </subcellularLocation>
</comment>
<evidence type="ECO:0000256" key="5">
    <source>
        <dbReference type="ARBA" id="ARBA00022889"/>
    </source>
</evidence>
<dbReference type="AlphaFoldDB" id="A0A2G1XBT4"/>
<dbReference type="RefSeq" id="WP_099201995.1">
    <property type="nucleotide sequence ID" value="NZ_JBIRXA010000001.1"/>
</dbReference>
<feature type="domain" description="Chaplin" evidence="9">
    <location>
        <begin position="45"/>
        <end position="85"/>
    </location>
</feature>
<keyword evidence="5" id="KW-0130">Cell adhesion</keyword>
<name>A0A2G1XBT4_STRCJ</name>
<evidence type="ECO:0000313" key="10">
    <source>
        <dbReference type="EMBL" id="PHQ48714.1"/>
    </source>
</evidence>
<comment type="caution">
    <text evidence="10">The sequence shown here is derived from an EMBL/GenBank/DDBJ whole genome shotgun (WGS) entry which is preliminary data.</text>
</comment>
<keyword evidence="2" id="KW-0134">Cell wall</keyword>
<evidence type="ECO:0000256" key="6">
    <source>
        <dbReference type="ARBA" id="ARBA00023087"/>
    </source>
</evidence>
<keyword evidence="6 7" id="KW-0034">Amyloid</keyword>
<keyword evidence="3" id="KW-0964">Secreted</keyword>
<dbReference type="GO" id="GO:0007155">
    <property type="term" value="P:cell adhesion"/>
    <property type="evidence" value="ECO:0007669"/>
    <property type="project" value="UniProtKB-KW"/>
</dbReference>
<keyword evidence="4 8" id="KW-0732">Signal</keyword>
<dbReference type="Proteomes" id="UP000222531">
    <property type="component" value="Unassembled WGS sequence"/>
</dbReference>
<evidence type="ECO:0000256" key="8">
    <source>
        <dbReference type="SAM" id="SignalP"/>
    </source>
</evidence>
<dbReference type="OrthoDB" id="3544424at2"/>
<evidence type="ECO:0000313" key="11">
    <source>
        <dbReference type="Proteomes" id="UP000222531"/>
    </source>
</evidence>
<feature type="chain" id="PRO_5044380830" evidence="8">
    <location>
        <begin position="28"/>
        <end position="104"/>
    </location>
</feature>
<feature type="signal peptide" evidence="8">
    <location>
        <begin position="1"/>
        <end position="27"/>
    </location>
</feature>
<dbReference type="PROSITE" id="PS51884">
    <property type="entry name" value="CHAPLIN"/>
    <property type="match status" value="1"/>
</dbReference>
<evidence type="ECO:0000256" key="3">
    <source>
        <dbReference type="ARBA" id="ARBA00022525"/>
    </source>
</evidence>
<organism evidence="10 11">
    <name type="scientific">Streptomyces cinnamoneus</name>
    <name type="common">Streptoverticillium cinnamoneum</name>
    <dbReference type="NCBI Taxonomy" id="53446"/>
    <lineage>
        <taxon>Bacteria</taxon>
        <taxon>Bacillati</taxon>
        <taxon>Actinomycetota</taxon>
        <taxon>Actinomycetes</taxon>
        <taxon>Kitasatosporales</taxon>
        <taxon>Streptomycetaceae</taxon>
        <taxon>Streptomyces</taxon>
        <taxon>Streptomyces cinnamoneus group</taxon>
    </lineage>
</organism>
<keyword evidence="11" id="KW-1185">Reference proteome</keyword>
<dbReference type="EMBL" id="NHZO01000161">
    <property type="protein sequence ID" value="PHQ48714.1"/>
    <property type="molecule type" value="Genomic_DNA"/>
</dbReference>
<evidence type="ECO:0000256" key="4">
    <source>
        <dbReference type="ARBA" id="ARBA00022729"/>
    </source>
</evidence>
<protein>
    <submittedName>
        <fullName evidence="10">Chaplin</fullName>
    </submittedName>
</protein>
<dbReference type="InterPro" id="IPR005528">
    <property type="entry name" value="ChpA-H"/>
</dbReference>
<proteinExistence type="predicted"/>
<evidence type="ECO:0000256" key="1">
    <source>
        <dbReference type="ARBA" id="ARBA00004191"/>
    </source>
</evidence>
<evidence type="ECO:0000256" key="7">
    <source>
        <dbReference type="PROSITE-ProRule" id="PRU01232"/>
    </source>
</evidence>
<evidence type="ECO:0000259" key="9">
    <source>
        <dbReference type="PROSITE" id="PS51884"/>
    </source>
</evidence>
<gene>
    <name evidence="10" type="ORF">BLA24_28845</name>
</gene>